<keyword evidence="2" id="KW-1185">Reference proteome</keyword>
<organism evidence="1 2">
    <name type="scientific">Parasutterella excrementihominis YIT 11859</name>
    <dbReference type="NCBI Taxonomy" id="762966"/>
    <lineage>
        <taxon>Bacteria</taxon>
        <taxon>Pseudomonadati</taxon>
        <taxon>Pseudomonadota</taxon>
        <taxon>Betaproteobacteria</taxon>
        <taxon>Burkholderiales</taxon>
        <taxon>Sutterellaceae</taxon>
        <taxon>Parasutterella</taxon>
    </lineage>
</organism>
<dbReference type="HOGENOM" id="CLU_2466210_0_0_4"/>
<name>F3QND0_9BURK</name>
<sequence length="88" mass="9877">MRVPRVSGEEPRSASALFPCKESSRVKEMYRSLRCEQKEPKIFLVGPVVGLIVKIVAEVIKKAVYEKILSKDGVPLINNRFSCLLLST</sequence>
<gene>
    <name evidence="1" type="ORF">HMPREF9439_02462</name>
</gene>
<reference evidence="1 2" key="1">
    <citation type="submission" date="2011-02" db="EMBL/GenBank/DDBJ databases">
        <authorList>
            <person name="Weinstock G."/>
            <person name="Sodergren E."/>
            <person name="Clifton S."/>
            <person name="Fulton L."/>
            <person name="Fulton B."/>
            <person name="Courtney L."/>
            <person name="Fronick C."/>
            <person name="Harrison M."/>
            <person name="Strong C."/>
            <person name="Farmer C."/>
            <person name="Delahaunty K."/>
            <person name="Markovic C."/>
            <person name="Hall O."/>
            <person name="Minx P."/>
            <person name="Tomlinson C."/>
            <person name="Mitreva M."/>
            <person name="Hou S."/>
            <person name="Chen J."/>
            <person name="Wollam A."/>
            <person name="Pepin K.H."/>
            <person name="Johnson M."/>
            <person name="Bhonagiri V."/>
            <person name="Zhang X."/>
            <person name="Suruliraj S."/>
            <person name="Warren W."/>
            <person name="Chinwalla A."/>
            <person name="Mardis E.R."/>
            <person name="Wilson R.K."/>
        </authorList>
    </citation>
    <scope>NUCLEOTIDE SEQUENCE [LARGE SCALE GENOMIC DNA]</scope>
    <source>
        <strain evidence="1 2">YIT 11859</strain>
    </source>
</reference>
<accession>F3QND0</accession>
<evidence type="ECO:0000313" key="1">
    <source>
        <dbReference type="EMBL" id="EGG50902.1"/>
    </source>
</evidence>
<dbReference type="Proteomes" id="UP000005156">
    <property type="component" value="Unassembled WGS sequence"/>
</dbReference>
<evidence type="ECO:0000313" key="2">
    <source>
        <dbReference type="Proteomes" id="UP000005156"/>
    </source>
</evidence>
<comment type="caution">
    <text evidence="1">The sequence shown here is derived from an EMBL/GenBank/DDBJ whole genome shotgun (WGS) entry which is preliminary data.</text>
</comment>
<dbReference type="AlphaFoldDB" id="F3QND0"/>
<protein>
    <submittedName>
        <fullName evidence="1">Conserved domain protein</fullName>
    </submittedName>
</protein>
<proteinExistence type="predicted"/>
<dbReference type="EMBL" id="AFBP01000094">
    <property type="protein sequence ID" value="EGG50902.1"/>
    <property type="molecule type" value="Genomic_DNA"/>
</dbReference>